<keyword evidence="2" id="KW-0808">Transferase</keyword>
<dbReference type="SUPFAM" id="SSF52317">
    <property type="entry name" value="Class I glutamine amidotransferase-like"/>
    <property type="match status" value="1"/>
</dbReference>
<dbReference type="InterPro" id="IPR017926">
    <property type="entry name" value="GATASE"/>
</dbReference>
<comment type="caution">
    <text evidence="2">The sequence shown here is derived from an EMBL/GenBank/DDBJ whole genome shotgun (WGS) entry which is preliminary data.</text>
</comment>
<dbReference type="EMBL" id="PDEP01000006">
    <property type="protein sequence ID" value="PEN07070.1"/>
    <property type="molecule type" value="Genomic_DNA"/>
</dbReference>
<dbReference type="Pfam" id="PF00117">
    <property type="entry name" value="GATase"/>
    <property type="match status" value="1"/>
</dbReference>
<proteinExistence type="predicted"/>
<keyword evidence="2" id="KW-0315">Glutamine amidotransferase</keyword>
<dbReference type="OrthoDB" id="639921at2"/>
<dbReference type="AlphaFoldDB" id="A0A2H3NLZ1"/>
<evidence type="ECO:0000259" key="1">
    <source>
        <dbReference type="Pfam" id="PF00117"/>
    </source>
</evidence>
<dbReference type="Proteomes" id="UP000221024">
    <property type="component" value="Unassembled WGS sequence"/>
</dbReference>
<keyword evidence="3" id="KW-1185">Reference proteome</keyword>
<gene>
    <name evidence="2" type="ORF">CRI93_07990</name>
</gene>
<dbReference type="GO" id="GO:0016740">
    <property type="term" value="F:transferase activity"/>
    <property type="evidence" value="ECO:0007669"/>
    <property type="project" value="UniProtKB-KW"/>
</dbReference>
<name>A0A2H3NLZ1_9BACT</name>
<protein>
    <submittedName>
        <fullName evidence="2">Glutamine amidotransferase</fullName>
    </submittedName>
</protein>
<reference evidence="2 3" key="1">
    <citation type="submission" date="2017-10" db="EMBL/GenBank/DDBJ databases">
        <title>Draft genome of Longimonas halophila.</title>
        <authorList>
            <person name="Goh K.M."/>
            <person name="Shamsir M.S."/>
            <person name="Lim S.W."/>
        </authorList>
    </citation>
    <scope>NUCLEOTIDE SEQUENCE [LARGE SCALE GENOMIC DNA]</scope>
    <source>
        <strain evidence="2 3">KCTC 42399</strain>
    </source>
</reference>
<dbReference type="PANTHER" id="PTHR42695">
    <property type="entry name" value="GLUTAMINE AMIDOTRANSFERASE YLR126C-RELATED"/>
    <property type="match status" value="1"/>
</dbReference>
<dbReference type="PROSITE" id="PS51273">
    <property type="entry name" value="GATASE_TYPE_1"/>
    <property type="match status" value="1"/>
</dbReference>
<accession>A0A2H3NLZ1</accession>
<evidence type="ECO:0000313" key="2">
    <source>
        <dbReference type="EMBL" id="PEN07070.1"/>
    </source>
</evidence>
<dbReference type="RefSeq" id="WP_098062098.1">
    <property type="nucleotide sequence ID" value="NZ_PDEP01000006.1"/>
</dbReference>
<dbReference type="InterPro" id="IPR044992">
    <property type="entry name" value="ChyE-like"/>
</dbReference>
<dbReference type="Gene3D" id="3.40.50.880">
    <property type="match status" value="1"/>
</dbReference>
<dbReference type="CDD" id="cd01741">
    <property type="entry name" value="GATase1_1"/>
    <property type="match status" value="1"/>
</dbReference>
<dbReference type="InterPro" id="IPR029062">
    <property type="entry name" value="Class_I_gatase-like"/>
</dbReference>
<feature type="domain" description="Glutamine amidotransferase" evidence="1">
    <location>
        <begin position="65"/>
        <end position="207"/>
    </location>
</feature>
<sequence>MNDSPSSSPLDSVKVLLLQARTSAQMERQERLCFLERARLRSDQLAALSVLRDPLPPRLLDRVDAVFIGGAGEYSAYDDFPWMPGLLDFVRHIADTQRPLFGSCWGHQVMARAFGGRVVHDSERSELGCRSVSLTESGASDPLFGTLPETFKANMGHHDRVTKLPDGAIELAHNEQPNQAFRMRDWPCYGTQFHSELDAERERERLIEYRDYYRDDLPSDKDFQAVLNNLTETPEVDDLLHRFLKMYAT</sequence>
<dbReference type="GO" id="GO:0005829">
    <property type="term" value="C:cytosol"/>
    <property type="evidence" value="ECO:0007669"/>
    <property type="project" value="TreeGrafter"/>
</dbReference>
<organism evidence="2 3">
    <name type="scientific">Longimonas halophila</name>
    <dbReference type="NCBI Taxonomy" id="1469170"/>
    <lineage>
        <taxon>Bacteria</taxon>
        <taxon>Pseudomonadati</taxon>
        <taxon>Rhodothermota</taxon>
        <taxon>Rhodothermia</taxon>
        <taxon>Rhodothermales</taxon>
        <taxon>Salisaetaceae</taxon>
        <taxon>Longimonas</taxon>
    </lineage>
</organism>
<dbReference type="PANTHER" id="PTHR42695:SF5">
    <property type="entry name" value="GLUTAMINE AMIDOTRANSFERASE YLR126C-RELATED"/>
    <property type="match status" value="1"/>
</dbReference>
<evidence type="ECO:0000313" key="3">
    <source>
        <dbReference type="Proteomes" id="UP000221024"/>
    </source>
</evidence>